<organism evidence="2 3">
    <name type="scientific">Malassezia yamatoensis</name>
    <dbReference type="NCBI Taxonomy" id="253288"/>
    <lineage>
        <taxon>Eukaryota</taxon>
        <taxon>Fungi</taxon>
        <taxon>Dikarya</taxon>
        <taxon>Basidiomycota</taxon>
        <taxon>Ustilaginomycotina</taxon>
        <taxon>Malasseziomycetes</taxon>
        <taxon>Malasseziales</taxon>
        <taxon>Malasseziaceae</taxon>
        <taxon>Malassezia</taxon>
    </lineage>
</organism>
<keyword evidence="3" id="KW-1185">Reference proteome</keyword>
<accession>A0AAJ5YR85</accession>
<evidence type="ECO:0000256" key="1">
    <source>
        <dbReference type="SAM" id="MobiDB-lite"/>
    </source>
</evidence>
<feature type="compositionally biased region" description="Low complexity" evidence="1">
    <location>
        <begin position="221"/>
        <end position="241"/>
    </location>
</feature>
<proteinExistence type="predicted"/>
<dbReference type="AlphaFoldDB" id="A0AAJ5YR85"/>
<name>A0AAJ5YR85_9BASI</name>
<dbReference type="Proteomes" id="UP001219567">
    <property type="component" value="Chromosome 1"/>
</dbReference>
<evidence type="ECO:0000313" key="3">
    <source>
        <dbReference type="Proteomes" id="UP001219567"/>
    </source>
</evidence>
<reference evidence="2 3" key="1">
    <citation type="submission" date="2023-03" db="EMBL/GenBank/DDBJ databases">
        <title>Mating type loci evolution in Malassezia.</title>
        <authorList>
            <person name="Coelho M.A."/>
        </authorList>
    </citation>
    <scope>NUCLEOTIDE SEQUENCE [LARGE SCALE GENOMIC DNA]</scope>
    <source>
        <strain evidence="2 3">CBS 9725</strain>
    </source>
</reference>
<dbReference type="EMBL" id="CP119943">
    <property type="protein sequence ID" value="WFC97326.1"/>
    <property type="molecule type" value="Genomic_DNA"/>
</dbReference>
<evidence type="ECO:0000313" key="2">
    <source>
        <dbReference type="EMBL" id="WFC97326.1"/>
    </source>
</evidence>
<sequence>MNLLSPWTCSRRSDSLAKLVQTAQRSREGVHVARLLATPEIQAIDCTSSSQLASCIQQLECFRWIRIEDFLVYFDTINIQSTEIVFVENVCDRACESLSAARRVLALAKMELPEPIILAIAPPSLDAEQAFLCTAPTSKSKSALLVTDKNTAKHMLNWYNWELDRTWLTSKQESHLVLDAVYAQTRCLAYADFQHRADQYQSWQRELVHRNIEAAQKRVHTTPSSTSSSDSLPPTTSKTTSVQSKPSQSYPYGTIVNLQTAMEADSATYKAELARLLPNCIDYVQVEDTQVFVRCANANAARKLCKMSSEYIIRPCILQGAQEQAYWQNIPARVKNAALKRASR</sequence>
<gene>
    <name evidence="2" type="ORF">MYAM1_000036</name>
</gene>
<feature type="region of interest" description="Disordered" evidence="1">
    <location>
        <begin position="216"/>
        <end position="248"/>
    </location>
</feature>
<protein>
    <submittedName>
        <fullName evidence="2">Uncharacterized protein</fullName>
    </submittedName>
</protein>